<feature type="transmembrane region" description="Helical" evidence="1">
    <location>
        <begin position="80"/>
        <end position="98"/>
    </location>
</feature>
<feature type="transmembrane region" description="Helical" evidence="1">
    <location>
        <begin position="153"/>
        <end position="171"/>
    </location>
</feature>
<keyword evidence="1" id="KW-1133">Transmembrane helix</keyword>
<dbReference type="RefSeq" id="WP_226984287.1">
    <property type="nucleotide sequence ID" value="NZ_JABUXZ010000009.1"/>
</dbReference>
<sequence>MFPVSSEPEDLHAPQYQRGLRHRRSLRGIAAAVFATFVALASHMIGGGALPSAMGVVVPLVLSMLLCVLLAGRRLSLPRLSLSVLVSQSLFHLLFSVFTPMTGNHSPANALERHAMHHSGPGGSAPVPAGLASGASGSVSDAGASMHAHASPGMLSAHLVAAVLTIAMIYWSEALPAKISSFLRLVIHALLPTAVRPMPVPNGPKPHLGVARILPRHLGVLRSPVLTRGPPVEAF</sequence>
<evidence type="ECO:0000313" key="2">
    <source>
        <dbReference type="EMBL" id="SMX91177.1"/>
    </source>
</evidence>
<dbReference type="AlphaFoldDB" id="A0A2H1JUI9"/>
<name>A0A2H1JUI9_BREAU</name>
<feature type="transmembrane region" description="Helical" evidence="1">
    <location>
        <begin position="26"/>
        <end position="46"/>
    </location>
</feature>
<proteinExistence type="predicted"/>
<feature type="transmembrane region" description="Helical" evidence="1">
    <location>
        <begin position="52"/>
        <end position="71"/>
    </location>
</feature>
<reference evidence="3" key="1">
    <citation type="submission" date="2017-03" db="EMBL/GenBank/DDBJ databases">
        <authorList>
            <person name="Monnet C."/>
        </authorList>
    </citation>
    <scope>NUCLEOTIDE SEQUENCE [LARGE SCALE GENOMIC DNA]</scope>
    <source>
        <strain evidence="3">CNRZ 920</strain>
    </source>
</reference>
<protein>
    <submittedName>
        <fullName evidence="2">Uncharacterized protein</fullName>
    </submittedName>
</protein>
<evidence type="ECO:0000256" key="1">
    <source>
        <dbReference type="SAM" id="Phobius"/>
    </source>
</evidence>
<gene>
    <name evidence="2" type="ORF">BAUR920_02496</name>
</gene>
<accession>A0A2H1JUI9</accession>
<evidence type="ECO:0000313" key="3">
    <source>
        <dbReference type="Proteomes" id="UP000234289"/>
    </source>
</evidence>
<organism evidence="2 3">
    <name type="scientific">Brevibacterium aurantiacum</name>
    <dbReference type="NCBI Taxonomy" id="273384"/>
    <lineage>
        <taxon>Bacteria</taxon>
        <taxon>Bacillati</taxon>
        <taxon>Actinomycetota</taxon>
        <taxon>Actinomycetes</taxon>
        <taxon>Micrococcales</taxon>
        <taxon>Brevibacteriaceae</taxon>
        <taxon>Brevibacterium</taxon>
    </lineage>
</organism>
<dbReference type="EMBL" id="FXZG01000015">
    <property type="protein sequence ID" value="SMX91177.1"/>
    <property type="molecule type" value="Genomic_DNA"/>
</dbReference>
<keyword evidence="1" id="KW-0472">Membrane</keyword>
<keyword evidence="1" id="KW-0812">Transmembrane</keyword>
<dbReference type="Proteomes" id="UP000234289">
    <property type="component" value="Unassembled WGS sequence"/>
</dbReference>